<gene>
    <name evidence="1" type="ORF">E5358_05250</name>
</gene>
<comment type="caution">
    <text evidence="1">The sequence shown here is derived from an EMBL/GenBank/DDBJ whole genome shotgun (WGS) entry which is preliminary data.</text>
</comment>
<protein>
    <submittedName>
        <fullName evidence="1">Uncharacterized protein</fullName>
    </submittedName>
</protein>
<accession>A0AC61QRR0</accession>
<evidence type="ECO:0000313" key="1">
    <source>
        <dbReference type="EMBL" id="TGX82745.1"/>
    </source>
</evidence>
<keyword evidence="2" id="KW-1185">Reference proteome</keyword>
<dbReference type="Proteomes" id="UP000308886">
    <property type="component" value="Unassembled WGS sequence"/>
</dbReference>
<dbReference type="EMBL" id="SRZC01000007">
    <property type="protein sequence ID" value="TGX82745.1"/>
    <property type="molecule type" value="Genomic_DNA"/>
</dbReference>
<sequence>MKKEIDNTTRGKAIGFLIWFRNQYKLWTNDTYYKIAEKYGQCNYGTCRNLLMELVQAGYLTVWNDGIHKRRFYIDQKKYNELVSPFIYQKNDSRTESTQQSED</sequence>
<reference evidence="1" key="1">
    <citation type="submission" date="2019-04" db="EMBL/GenBank/DDBJ databases">
        <title>Microbes associate with the intestines of laboratory mice.</title>
        <authorList>
            <person name="Navarre W."/>
            <person name="Wong E."/>
            <person name="Huang K."/>
            <person name="Tropini C."/>
            <person name="Ng K."/>
            <person name="Yu B."/>
        </authorList>
    </citation>
    <scope>NUCLEOTIDE SEQUENCE</scope>
    <source>
        <strain evidence="1">NM73_A23</strain>
    </source>
</reference>
<proteinExistence type="predicted"/>
<organism evidence="1 2">
    <name type="scientific">Palleniella muris</name>
    <dbReference type="NCBI Taxonomy" id="3038145"/>
    <lineage>
        <taxon>Bacteria</taxon>
        <taxon>Pseudomonadati</taxon>
        <taxon>Bacteroidota</taxon>
        <taxon>Bacteroidia</taxon>
        <taxon>Bacteroidales</taxon>
        <taxon>Prevotellaceae</taxon>
        <taxon>Palleniella</taxon>
    </lineage>
</organism>
<evidence type="ECO:0000313" key="2">
    <source>
        <dbReference type="Proteomes" id="UP000308886"/>
    </source>
</evidence>
<name>A0AC61QRR0_9BACT</name>